<dbReference type="eggNOG" id="COG0500">
    <property type="taxonomic scope" value="Bacteria"/>
</dbReference>
<dbReference type="RefSeq" id="WP_013444282.1">
    <property type="nucleotide sequence ID" value="NC_014734.1"/>
</dbReference>
<evidence type="ECO:0000313" key="2">
    <source>
        <dbReference type="EMBL" id="ADQ78913.1"/>
    </source>
</evidence>
<dbReference type="GO" id="GO:0008168">
    <property type="term" value="F:methyltransferase activity"/>
    <property type="evidence" value="ECO:0007669"/>
    <property type="project" value="UniProtKB-KW"/>
</dbReference>
<evidence type="ECO:0000259" key="1">
    <source>
        <dbReference type="Pfam" id="PF13679"/>
    </source>
</evidence>
<protein>
    <submittedName>
        <fullName evidence="2">SAM-dependent methyltransferase</fullName>
    </submittedName>
</protein>
<dbReference type="STRING" id="694427.Palpr_0759"/>
<dbReference type="Proteomes" id="UP000008718">
    <property type="component" value="Chromosome"/>
</dbReference>
<dbReference type="KEGG" id="ppn:Palpr_0759"/>
<dbReference type="PANTHER" id="PTHR13369:SF3">
    <property type="entry name" value="METHYLTRANSFERASE DOMAIN-CONTAINING PROTEIN"/>
    <property type="match status" value="1"/>
</dbReference>
<feature type="domain" description="Methyltransferase" evidence="1">
    <location>
        <begin position="158"/>
        <end position="293"/>
    </location>
</feature>
<dbReference type="InterPro" id="IPR025714">
    <property type="entry name" value="Methyltranfer_dom"/>
</dbReference>
<organism evidence="2 3">
    <name type="scientific">Paludibacter propionicigenes (strain DSM 17365 / JCM 13257 / WB4)</name>
    <dbReference type="NCBI Taxonomy" id="694427"/>
    <lineage>
        <taxon>Bacteria</taxon>
        <taxon>Pseudomonadati</taxon>
        <taxon>Bacteroidota</taxon>
        <taxon>Bacteroidia</taxon>
        <taxon>Bacteroidales</taxon>
        <taxon>Paludibacteraceae</taxon>
        <taxon>Paludibacter</taxon>
    </lineage>
</organism>
<reference key="1">
    <citation type="submission" date="2010-11" db="EMBL/GenBank/DDBJ databases">
        <title>The complete genome of Paludibacter propionicigenes DSM 17365.</title>
        <authorList>
            <consortium name="US DOE Joint Genome Institute (JGI-PGF)"/>
            <person name="Lucas S."/>
            <person name="Copeland A."/>
            <person name="Lapidus A."/>
            <person name="Bruce D."/>
            <person name="Goodwin L."/>
            <person name="Pitluck S."/>
            <person name="Kyrpides N."/>
            <person name="Mavromatis K."/>
            <person name="Ivanova N."/>
            <person name="Munk A.C."/>
            <person name="Brettin T."/>
            <person name="Detter J.C."/>
            <person name="Han C."/>
            <person name="Tapia R."/>
            <person name="Land M."/>
            <person name="Hauser L."/>
            <person name="Markowitz V."/>
            <person name="Cheng J.-F."/>
            <person name="Hugenholtz P."/>
            <person name="Woyke T."/>
            <person name="Wu D."/>
            <person name="Gronow S."/>
            <person name="Wellnitz S."/>
            <person name="Brambilla E."/>
            <person name="Klenk H.-P."/>
            <person name="Eisen J.A."/>
        </authorList>
    </citation>
    <scope>NUCLEOTIDE SEQUENCE</scope>
    <source>
        <strain>WB4</strain>
    </source>
</reference>
<dbReference type="OrthoDB" id="5502211at2"/>
<sequence>MQNSQITTFFEKLQLHIDNKELVKLTLAGKRDKNSDLKKLIVSPVELKKGYYLNFVYRHNTKDITKNFEITEGIDLLLKLLENDFLNADLFSAKENINLSTLPNGKTLLKFNKPTMTTNLTFTHDKPKERLIDTKDNIYLRELGITNINGDVRREMSDKFKQINQYIELLSPYLNELELTDEFHIADMGSGKGYLTFTLYDYVTNRLKVNIKTTGVEFRQELVDTCNNIAQKADLSGLSFTKGTIEQAELHKIDILIALHACDTATDDAIFRGIKSEAELIVCAPCCHKQIRKAMHVQNELANVTRFGILKERQAEIITDTLRAMILEAYGYKTNVFEFISLEHTPKNVMIVGRKTKGFPRNKQDIFKNISAIKELYGIEKHYLEKLLEI</sequence>
<name>E4T2G9_PALPW</name>
<keyword evidence="2" id="KW-0489">Methyltransferase</keyword>
<accession>E4T2G9</accession>
<dbReference type="HOGENOM" id="CLU_031012_0_0_10"/>
<dbReference type="InterPro" id="IPR029063">
    <property type="entry name" value="SAM-dependent_MTases_sf"/>
</dbReference>
<proteinExistence type="predicted"/>
<gene>
    <name evidence="2" type="ordered locus">Palpr_0759</name>
</gene>
<evidence type="ECO:0000313" key="3">
    <source>
        <dbReference type="Proteomes" id="UP000008718"/>
    </source>
</evidence>
<keyword evidence="2" id="KW-0808">Transferase</keyword>
<keyword evidence="3" id="KW-1185">Reference proteome</keyword>
<dbReference type="PANTHER" id="PTHR13369">
    <property type="match status" value="1"/>
</dbReference>
<dbReference type="SUPFAM" id="SSF53335">
    <property type="entry name" value="S-adenosyl-L-methionine-dependent methyltransferases"/>
    <property type="match status" value="1"/>
</dbReference>
<dbReference type="EMBL" id="CP002345">
    <property type="protein sequence ID" value="ADQ78913.1"/>
    <property type="molecule type" value="Genomic_DNA"/>
</dbReference>
<dbReference type="GO" id="GO:0032259">
    <property type="term" value="P:methylation"/>
    <property type="evidence" value="ECO:0007669"/>
    <property type="project" value="UniProtKB-KW"/>
</dbReference>
<dbReference type="GO" id="GO:0005737">
    <property type="term" value="C:cytoplasm"/>
    <property type="evidence" value="ECO:0007669"/>
    <property type="project" value="TreeGrafter"/>
</dbReference>
<dbReference type="AlphaFoldDB" id="E4T2G9"/>
<dbReference type="Pfam" id="PF13679">
    <property type="entry name" value="Methyltransf_32"/>
    <property type="match status" value="1"/>
</dbReference>
<dbReference type="Gene3D" id="3.40.50.150">
    <property type="entry name" value="Vaccinia Virus protein VP39"/>
    <property type="match status" value="1"/>
</dbReference>
<reference evidence="2 3" key="2">
    <citation type="journal article" date="2011" name="Stand. Genomic Sci.">
        <title>Complete genome sequence of Paludibacter propionicigenes type strain (WB4).</title>
        <authorList>
            <person name="Gronow S."/>
            <person name="Munk C."/>
            <person name="Lapidus A."/>
            <person name="Nolan M."/>
            <person name="Lucas S."/>
            <person name="Hammon N."/>
            <person name="Deshpande S."/>
            <person name="Cheng J.F."/>
            <person name="Tapia R."/>
            <person name="Han C."/>
            <person name="Goodwin L."/>
            <person name="Pitluck S."/>
            <person name="Liolios K."/>
            <person name="Ivanova N."/>
            <person name="Mavromatis K."/>
            <person name="Mikhailova N."/>
            <person name="Pati A."/>
            <person name="Chen A."/>
            <person name="Palaniappan K."/>
            <person name="Land M."/>
            <person name="Hauser L."/>
            <person name="Chang Y.J."/>
            <person name="Jeffries C.D."/>
            <person name="Brambilla E."/>
            <person name="Rohde M."/>
            <person name="Goker M."/>
            <person name="Detter J.C."/>
            <person name="Woyke T."/>
            <person name="Bristow J."/>
            <person name="Eisen J.A."/>
            <person name="Markowitz V."/>
            <person name="Hugenholtz P."/>
            <person name="Kyrpides N.C."/>
            <person name="Klenk H.P."/>
        </authorList>
    </citation>
    <scope>NUCLEOTIDE SEQUENCE [LARGE SCALE GENOMIC DNA]</scope>
    <source>
        <strain evidence="3">DSM 17365 / JCM 13257 / WB4</strain>
    </source>
</reference>